<protein>
    <recommendedName>
        <fullName evidence="2">starch synthase</fullName>
        <ecNumber evidence="2">2.4.1.21</ecNumber>
    </recommendedName>
</protein>
<dbReference type="STRING" id="1003.SAMN04488541_1005106"/>
<dbReference type="Pfam" id="PF00534">
    <property type="entry name" value="Glycos_transf_1"/>
    <property type="match status" value="1"/>
</dbReference>
<evidence type="ECO:0000256" key="4">
    <source>
        <dbReference type="ARBA" id="ARBA00022679"/>
    </source>
</evidence>
<evidence type="ECO:0000259" key="5">
    <source>
        <dbReference type="Pfam" id="PF00534"/>
    </source>
</evidence>
<comment type="catalytic activity">
    <reaction evidence="1">
        <text>[(1-&gt;4)-alpha-D-glucosyl](n) + ADP-alpha-D-glucose = [(1-&gt;4)-alpha-D-glucosyl](n+1) + ADP + H(+)</text>
        <dbReference type="Rhea" id="RHEA:18189"/>
        <dbReference type="Rhea" id="RHEA-COMP:9584"/>
        <dbReference type="Rhea" id="RHEA-COMP:9587"/>
        <dbReference type="ChEBI" id="CHEBI:15378"/>
        <dbReference type="ChEBI" id="CHEBI:15444"/>
        <dbReference type="ChEBI" id="CHEBI:57498"/>
        <dbReference type="ChEBI" id="CHEBI:456216"/>
        <dbReference type="EC" id="2.4.1.21"/>
    </reaction>
</comment>
<evidence type="ECO:0000313" key="8">
    <source>
        <dbReference type="Proteomes" id="UP000199513"/>
    </source>
</evidence>
<organism evidence="7 8">
    <name type="scientific">Thermoflexibacter ruber</name>
    <dbReference type="NCBI Taxonomy" id="1003"/>
    <lineage>
        <taxon>Bacteria</taxon>
        <taxon>Pseudomonadati</taxon>
        <taxon>Bacteroidota</taxon>
        <taxon>Cytophagia</taxon>
        <taxon>Cytophagales</taxon>
        <taxon>Thermoflexibacteraceae</taxon>
        <taxon>Thermoflexibacter</taxon>
    </lineage>
</organism>
<evidence type="ECO:0000256" key="1">
    <source>
        <dbReference type="ARBA" id="ARBA00001478"/>
    </source>
</evidence>
<dbReference type="InterPro" id="IPR050194">
    <property type="entry name" value="Glycosyltransferase_grp1"/>
</dbReference>
<dbReference type="Proteomes" id="UP000199513">
    <property type="component" value="Unassembled WGS sequence"/>
</dbReference>
<sequence>MLGWEFPPFLTGGLGQACYSIAKALSRHVDLTLIIPQSDPQFILDNINIIGLNQLTDEDVTVERQEYHIEEITEVVFVPMDISPYPIPVMKTIKKIAESETTVKQTMDSRQIRELYDTGQNYGANILEKVDTFAEVVAQIALKREFDVIHAHDWLTFPAGIQLKRLTGKPLVVHIHSLETDRIGIGARSPHNKVYHIEYDGMSMADLIIPVSYFTKAQILEHYPYIEADKIFPVHNAIDPLPERYTATHILQEPEKLGDYGYSKKPPAPNKKMILFLGRITYQKGPEFLLETAEKLLKKDNNIIFVIAGVGDQQQWLMSEVSRRKLGESFIFTGFLSKKRVHELLERVDVYFMPSVSEPFGLSALEAAQHEVPAVLSKQSGVSEILHNVLKADCWDANKFANYLYALLHYEGIRELLAEASKKEVEKLTWESAAMQIVELYEKQLFSTVEVL</sequence>
<feature type="domain" description="Starch synthase catalytic" evidence="6">
    <location>
        <begin position="1"/>
        <end position="222"/>
    </location>
</feature>
<dbReference type="GO" id="GO:0009011">
    <property type="term" value="F:alpha-1,4-glucan glucosyltransferase (ADP-glucose donor) activity"/>
    <property type="evidence" value="ECO:0007669"/>
    <property type="project" value="UniProtKB-EC"/>
</dbReference>
<evidence type="ECO:0000256" key="3">
    <source>
        <dbReference type="ARBA" id="ARBA00022676"/>
    </source>
</evidence>
<accession>A0A1I2CQD2</accession>
<feature type="domain" description="Glycosyl transferase family 1" evidence="5">
    <location>
        <begin position="266"/>
        <end position="423"/>
    </location>
</feature>
<dbReference type="Gene3D" id="3.40.50.2000">
    <property type="entry name" value="Glycogen Phosphorylase B"/>
    <property type="match status" value="2"/>
</dbReference>
<dbReference type="AlphaFoldDB" id="A0A1I2CQD2"/>
<keyword evidence="8" id="KW-1185">Reference proteome</keyword>
<dbReference type="InterPro" id="IPR001296">
    <property type="entry name" value="Glyco_trans_1"/>
</dbReference>
<gene>
    <name evidence="7" type="ORF">SAMN04488541_1005106</name>
</gene>
<evidence type="ECO:0000256" key="2">
    <source>
        <dbReference type="ARBA" id="ARBA00012588"/>
    </source>
</evidence>
<reference evidence="7 8" key="1">
    <citation type="submission" date="2016-10" db="EMBL/GenBank/DDBJ databases">
        <authorList>
            <person name="de Groot N.N."/>
        </authorList>
    </citation>
    <scope>NUCLEOTIDE SEQUENCE [LARGE SCALE GENOMIC DNA]</scope>
    <source>
        <strain>GEY</strain>
        <strain evidence="8">DSM 9560</strain>
    </source>
</reference>
<keyword evidence="3" id="KW-0328">Glycosyltransferase</keyword>
<keyword evidence="4" id="KW-0808">Transferase</keyword>
<proteinExistence type="predicted"/>
<name>A0A1I2CQD2_9BACT</name>
<dbReference type="PANTHER" id="PTHR45947:SF3">
    <property type="entry name" value="SULFOQUINOVOSYL TRANSFERASE SQD2"/>
    <property type="match status" value="1"/>
</dbReference>
<evidence type="ECO:0000259" key="6">
    <source>
        <dbReference type="Pfam" id="PF08323"/>
    </source>
</evidence>
<dbReference type="CDD" id="cd03801">
    <property type="entry name" value="GT4_PimA-like"/>
    <property type="match status" value="1"/>
</dbReference>
<dbReference type="EMBL" id="FONY01000005">
    <property type="protein sequence ID" value="SFE70365.1"/>
    <property type="molecule type" value="Genomic_DNA"/>
</dbReference>
<dbReference type="PANTHER" id="PTHR45947">
    <property type="entry name" value="SULFOQUINOVOSYL TRANSFERASE SQD2"/>
    <property type="match status" value="1"/>
</dbReference>
<evidence type="ECO:0000313" key="7">
    <source>
        <dbReference type="EMBL" id="SFE70365.1"/>
    </source>
</evidence>
<dbReference type="EC" id="2.4.1.21" evidence="2"/>
<dbReference type="SUPFAM" id="SSF53756">
    <property type="entry name" value="UDP-Glycosyltransferase/glycogen phosphorylase"/>
    <property type="match status" value="1"/>
</dbReference>
<dbReference type="Pfam" id="PF08323">
    <property type="entry name" value="Glyco_transf_5"/>
    <property type="match status" value="1"/>
</dbReference>
<dbReference type="InterPro" id="IPR013534">
    <property type="entry name" value="Starch_synth_cat_dom"/>
</dbReference>